<comment type="catalytic activity">
    <reaction evidence="8">
        <text>Mo-molybdopterin + GTP + H(+) = Mo-molybdopterin guanine dinucleotide + diphosphate</text>
        <dbReference type="Rhea" id="RHEA:34243"/>
        <dbReference type="ChEBI" id="CHEBI:15378"/>
        <dbReference type="ChEBI" id="CHEBI:33019"/>
        <dbReference type="ChEBI" id="CHEBI:37565"/>
        <dbReference type="ChEBI" id="CHEBI:71302"/>
        <dbReference type="ChEBI" id="CHEBI:71310"/>
        <dbReference type="EC" id="2.7.7.77"/>
    </reaction>
</comment>
<evidence type="ECO:0000256" key="1">
    <source>
        <dbReference type="ARBA" id="ARBA00022490"/>
    </source>
</evidence>
<comment type="caution">
    <text evidence="8">Lacks conserved residue(s) required for the propagation of feature annotation.</text>
</comment>
<name>A0A6M5YN56_9BACT</name>
<keyword evidence="2 8" id="KW-0808">Transferase</keyword>
<dbReference type="InterPro" id="IPR013482">
    <property type="entry name" value="Molybde_CF_guanTrfase"/>
</dbReference>
<reference evidence="11" key="1">
    <citation type="submission" date="2020-05" db="EMBL/GenBank/DDBJ databases">
        <title>Frigoriglobus tundricola gen. nov., sp. nov., a psychrotolerant cellulolytic planctomycete of the family Gemmataceae with two divergent copies of 16S rRNA gene.</title>
        <authorList>
            <person name="Kulichevskaya I.S."/>
            <person name="Ivanova A.A."/>
            <person name="Naumoff D.G."/>
            <person name="Beletsky A.V."/>
            <person name="Rijpstra W.I.C."/>
            <person name="Sinninghe Damste J.S."/>
            <person name="Mardanov A.V."/>
            <person name="Ravin N.V."/>
            <person name="Dedysh S.N."/>
        </authorList>
    </citation>
    <scope>NUCLEOTIDE SEQUENCE [LARGE SCALE GENOMIC DNA]</scope>
    <source>
        <strain evidence="11">PL17</strain>
    </source>
</reference>
<feature type="binding site" evidence="8">
    <location>
        <position position="98"/>
    </location>
    <ligand>
        <name>Mg(2+)</name>
        <dbReference type="ChEBI" id="CHEBI:18420"/>
    </ligand>
</feature>
<keyword evidence="1 8" id="KW-0963">Cytoplasm</keyword>
<evidence type="ECO:0000256" key="6">
    <source>
        <dbReference type="ARBA" id="ARBA00023134"/>
    </source>
</evidence>
<feature type="binding site" evidence="8">
    <location>
        <position position="67"/>
    </location>
    <ligand>
        <name>GTP</name>
        <dbReference type="ChEBI" id="CHEBI:37565"/>
    </ligand>
</feature>
<dbReference type="Proteomes" id="UP000503447">
    <property type="component" value="Chromosome"/>
</dbReference>
<comment type="cofactor">
    <cofactor evidence="8">
        <name>Mg(2+)</name>
        <dbReference type="ChEBI" id="CHEBI:18420"/>
    </cofactor>
</comment>
<dbReference type="PANTHER" id="PTHR19136">
    <property type="entry name" value="MOLYBDENUM COFACTOR GUANYLYLTRANSFERASE"/>
    <property type="match status" value="1"/>
</dbReference>
<evidence type="ECO:0000313" key="11">
    <source>
        <dbReference type="Proteomes" id="UP000503447"/>
    </source>
</evidence>
<accession>A0A6M5YN56</accession>
<feature type="binding site" evidence="8">
    <location>
        <begin position="8"/>
        <end position="10"/>
    </location>
    <ligand>
        <name>GTP</name>
        <dbReference type="ChEBI" id="CHEBI:37565"/>
    </ligand>
</feature>
<dbReference type="PANTHER" id="PTHR19136:SF81">
    <property type="entry name" value="MOLYBDENUM COFACTOR GUANYLYLTRANSFERASE"/>
    <property type="match status" value="1"/>
</dbReference>
<dbReference type="SUPFAM" id="SSF53448">
    <property type="entry name" value="Nucleotide-diphospho-sugar transferases"/>
    <property type="match status" value="1"/>
</dbReference>
<dbReference type="EC" id="2.7.7.77" evidence="8"/>
<feature type="binding site" evidence="8">
    <location>
        <position position="20"/>
    </location>
    <ligand>
        <name>GTP</name>
        <dbReference type="ChEBI" id="CHEBI:37565"/>
    </ligand>
</feature>
<dbReference type="GO" id="GO:0005737">
    <property type="term" value="C:cytoplasm"/>
    <property type="evidence" value="ECO:0007669"/>
    <property type="project" value="UniProtKB-SubCell"/>
</dbReference>
<evidence type="ECO:0000256" key="4">
    <source>
        <dbReference type="ARBA" id="ARBA00022741"/>
    </source>
</evidence>
<keyword evidence="6 8" id="KW-0342">GTP-binding</keyword>
<dbReference type="GO" id="GO:0061603">
    <property type="term" value="F:molybdenum cofactor guanylyltransferase activity"/>
    <property type="evidence" value="ECO:0007669"/>
    <property type="project" value="UniProtKB-EC"/>
</dbReference>
<dbReference type="AlphaFoldDB" id="A0A6M5YN56"/>
<proteinExistence type="inferred from homology"/>
<dbReference type="RefSeq" id="WP_171470875.1">
    <property type="nucleotide sequence ID" value="NZ_CP053452.2"/>
</dbReference>
<gene>
    <name evidence="8" type="primary">mobA</name>
    <name evidence="10" type="ORF">FTUN_2520</name>
</gene>
<keyword evidence="11" id="KW-1185">Reference proteome</keyword>
<evidence type="ECO:0000256" key="2">
    <source>
        <dbReference type="ARBA" id="ARBA00022679"/>
    </source>
</evidence>
<comment type="function">
    <text evidence="8">Transfers a GMP moiety from GTP to Mo-molybdopterin (Mo-MPT) cofactor (Moco or molybdenum cofactor) to form Mo-molybdopterin guanine dinucleotide (Mo-MGD) cofactor.</text>
</comment>
<evidence type="ECO:0000256" key="5">
    <source>
        <dbReference type="ARBA" id="ARBA00022842"/>
    </source>
</evidence>
<dbReference type="InterPro" id="IPR025877">
    <property type="entry name" value="MobA-like_NTP_Trfase"/>
</dbReference>
<sequence length="220" mass="23084">MKTAGIVLCGGRSARMGAPKAWLPFDGEFMLARVVRVVREAVGPVVVVAAPGQDLPPLPAGTVTVRDEEEGQGPLAGLAAGLAALEGTTDAAYLSSCDAPFLRAAFVRRVVGSLSGGREAPVSLSAQGAHAPRSVEPVAFASVPRVNDRLHPLAAVYRVGVLPTVRAMLAARRLRMTDLFDRVPTRVIGPDELSDADPELVSLLNVNTPEEYEAARKSLS</sequence>
<dbReference type="Gene3D" id="3.90.550.10">
    <property type="entry name" value="Spore Coat Polysaccharide Biosynthesis Protein SpsA, Chain A"/>
    <property type="match status" value="1"/>
</dbReference>
<dbReference type="GO" id="GO:0005525">
    <property type="term" value="F:GTP binding"/>
    <property type="evidence" value="ECO:0007669"/>
    <property type="project" value="UniProtKB-UniRule"/>
</dbReference>
<dbReference type="GO" id="GO:0006777">
    <property type="term" value="P:Mo-molybdopterin cofactor biosynthetic process"/>
    <property type="evidence" value="ECO:0007669"/>
    <property type="project" value="UniProtKB-KW"/>
</dbReference>
<evidence type="ECO:0000256" key="7">
    <source>
        <dbReference type="ARBA" id="ARBA00023150"/>
    </source>
</evidence>
<comment type="similarity">
    <text evidence="8">Belongs to the MobA family.</text>
</comment>
<protein>
    <recommendedName>
        <fullName evidence="8">Probable molybdenum cofactor guanylyltransferase</fullName>
        <shortName evidence="8">MoCo guanylyltransferase</shortName>
        <ecNumber evidence="8">2.7.7.77</ecNumber>
    </recommendedName>
    <alternativeName>
        <fullName evidence="8">GTP:molybdopterin guanylyltransferase</fullName>
    </alternativeName>
    <alternativeName>
        <fullName evidence="8">Mo-MPT guanylyltransferase</fullName>
    </alternativeName>
    <alternativeName>
        <fullName evidence="8">Molybdopterin guanylyltransferase</fullName>
    </alternativeName>
    <alternativeName>
        <fullName evidence="8">Molybdopterin-guanine dinucleotide synthase</fullName>
        <shortName evidence="8">MGD synthase</shortName>
    </alternativeName>
</protein>
<dbReference type="Pfam" id="PF12804">
    <property type="entry name" value="NTP_transf_3"/>
    <property type="match status" value="1"/>
</dbReference>
<keyword evidence="5 8" id="KW-0460">Magnesium</keyword>
<evidence type="ECO:0000256" key="3">
    <source>
        <dbReference type="ARBA" id="ARBA00022723"/>
    </source>
</evidence>
<keyword evidence="3 8" id="KW-0479">Metal-binding</keyword>
<dbReference type="HAMAP" id="MF_00316">
    <property type="entry name" value="MobA"/>
    <property type="match status" value="1"/>
</dbReference>
<evidence type="ECO:0000259" key="9">
    <source>
        <dbReference type="Pfam" id="PF12804"/>
    </source>
</evidence>
<dbReference type="EMBL" id="CP053452">
    <property type="protein sequence ID" value="QJW94994.1"/>
    <property type="molecule type" value="Genomic_DNA"/>
</dbReference>
<evidence type="ECO:0000256" key="8">
    <source>
        <dbReference type="HAMAP-Rule" id="MF_00316"/>
    </source>
</evidence>
<feature type="binding site" evidence="8">
    <location>
        <position position="98"/>
    </location>
    <ligand>
        <name>GTP</name>
        <dbReference type="ChEBI" id="CHEBI:37565"/>
    </ligand>
</feature>
<comment type="domain">
    <text evidence="8">The N-terminal domain determines nucleotide recognition and specific binding, while the C-terminal domain determines the specific binding to the target protein.</text>
</comment>
<dbReference type="InterPro" id="IPR029044">
    <property type="entry name" value="Nucleotide-diphossugar_trans"/>
</dbReference>
<dbReference type="GO" id="GO:0046872">
    <property type="term" value="F:metal ion binding"/>
    <property type="evidence" value="ECO:0007669"/>
    <property type="project" value="UniProtKB-KW"/>
</dbReference>
<keyword evidence="4 8" id="KW-0547">Nucleotide-binding</keyword>
<comment type="subcellular location">
    <subcellularLocation>
        <location evidence="8">Cytoplasm</location>
    </subcellularLocation>
</comment>
<keyword evidence="7 8" id="KW-0501">Molybdenum cofactor biosynthesis</keyword>
<evidence type="ECO:0000313" key="10">
    <source>
        <dbReference type="EMBL" id="QJW94994.1"/>
    </source>
</evidence>
<dbReference type="KEGG" id="ftj:FTUN_2520"/>
<organism evidence="10 11">
    <name type="scientific">Frigoriglobus tundricola</name>
    <dbReference type="NCBI Taxonomy" id="2774151"/>
    <lineage>
        <taxon>Bacteria</taxon>
        <taxon>Pseudomonadati</taxon>
        <taxon>Planctomycetota</taxon>
        <taxon>Planctomycetia</taxon>
        <taxon>Gemmatales</taxon>
        <taxon>Gemmataceae</taxon>
        <taxon>Frigoriglobus</taxon>
    </lineage>
</organism>
<feature type="domain" description="MobA-like NTP transferase" evidence="9">
    <location>
        <begin position="5"/>
        <end position="175"/>
    </location>
</feature>